<dbReference type="EMBL" id="VDCV01000001">
    <property type="protein sequence ID" value="KAB5572905.1"/>
    <property type="molecule type" value="Genomic_DNA"/>
</dbReference>
<proteinExistence type="predicted"/>
<dbReference type="Proteomes" id="UP000326939">
    <property type="component" value="Chromosome 1"/>
</dbReference>
<accession>A0A5N5P028</accession>
<dbReference type="AlphaFoldDB" id="A0A5N5P028"/>
<keyword evidence="3" id="KW-1185">Reference proteome</keyword>
<protein>
    <submittedName>
        <fullName evidence="2">Uncharacterized protein</fullName>
    </submittedName>
</protein>
<organism evidence="2 3">
    <name type="scientific">Salix brachista</name>
    <dbReference type="NCBI Taxonomy" id="2182728"/>
    <lineage>
        <taxon>Eukaryota</taxon>
        <taxon>Viridiplantae</taxon>
        <taxon>Streptophyta</taxon>
        <taxon>Embryophyta</taxon>
        <taxon>Tracheophyta</taxon>
        <taxon>Spermatophyta</taxon>
        <taxon>Magnoliopsida</taxon>
        <taxon>eudicotyledons</taxon>
        <taxon>Gunneridae</taxon>
        <taxon>Pentapetalae</taxon>
        <taxon>rosids</taxon>
        <taxon>fabids</taxon>
        <taxon>Malpighiales</taxon>
        <taxon>Salicaceae</taxon>
        <taxon>Saliceae</taxon>
        <taxon>Salix</taxon>
    </lineage>
</organism>
<evidence type="ECO:0000313" key="3">
    <source>
        <dbReference type="Proteomes" id="UP000326939"/>
    </source>
</evidence>
<evidence type="ECO:0000313" key="2">
    <source>
        <dbReference type="EMBL" id="KAB5572905.1"/>
    </source>
</evidence>
<gene>
    <name evidence="2" type="ORF">DKX38_000099</name>
</gene>
<comment type="caution">
    <text evidence="2">The sequence shown here is derived from an EMBL/GenBank/DDBJ whole genome shotgun (WGS) entry which is preliminary data.</text>
</comment>
<name>A0A5N5P028_9ROSI</name>
<sequence length="283" mass="32415">MRIRNSQTSFPIPQVPQAVLRSTHFRSQFQHFDERFVVEEENRRIGWPYYPVRKHSSSDVQKVRPHDGLHSAIASEIKSSDFVEKKTGKENSMPAMQSHVINLPFLPAISPFRDLVSQKLEEPDKEGRTSNSSAASRRNVKGRRFSANVVLALSAPCTQPARGKKVYRKQKELPLKKRKKSRKLEIERTQAEKEEAATVKQDRTEEAFNKDDTSQVRTCINCVLNRESSLPHSRTYDSHGLQKEEDKLVETATLHAEKPNRKRGRPRKDSVHQSMATFGASPF</sequence>
<evidence type="ECO:0000256" key="1">
    <source>
        <dbReference type="SAM" id="MobiDB-lite"/>
    </source>
</evidence>
<feature type="region of interest" description="Disordered" evidence="1">
    <location>
        <begin position="120"/>
        <end position="140"/>
    </location>
</feature>
<reference evidence="3" key="1">
    <citation type="journal article" date="2019" name="Gigascience">
        <title>De novo genome assembly of the endangered Acer yangbiense, a plant species with extremely small populations endemic to Yunnan Province, China.</title>
        <authorList>
            <person name="Yang J."/>
            <person name="Wariss H.M."/>
            <person name="Tao L."/>
            <person name="Zhang R."/>
            <person name="Yun Q."/>
            <person name="Hollingsworth P."/>
            <person name="Dao Z."/>
            <person name="Luo G."/>
            <person name="Guo H."/>
            <person name="Ma Y."/>
            <person name="Sun W."/>
        </authorList>
    </citation>
    <scope>NUCLEOTIDE SEQUENCE [LARGE SCALE GENOMIC DNA]</scope>
    <source>
        <strain evidence="3">cv. br00</strain>
    </source>
</reference>
<feature type="region of interest" description="Disordered" evidence="1">
    <location>
        <begin position="252"/>
        <end position="283"/>
    </location>
</feature>